<dbReference type="GO" id="GO:0005886">
    <property type="term" value="C:plasma membrane"/>
    <property type="evidence" value="ECO:0007669"/>
    <property type="project" value="TreeGrafter"/>
</dbReference>
<dbReference type="Gene3D" id="3.40.390.10">
    <property type="entry name" value="Collagenase (Catalytic Domain)"/>
    <property type="match status" value="1"/>
</dbReference>
<dbReference type="SUPFAM" id="SSF55486">
    <property type="entry name" value="Metalloproteases ('zincins'), catalytic domain"/>
    <property type="match status" value="1"/>
</dbReference>
<comment type="similarity">
    <text evidence="1">Belongs to the peptidase M13 family.</text>
</comment>
<name>A0A0M3KHN4_ANISI</name>
<dbReference type="WBParaSite" id="ASIM_0002049901-mRNA-1">
    <property type="protein sequence ID" value="ASIM_0002049901-mRNA-1"/>
    <property type="gene ID" value="ASIM_0002049901"/>
</dbReference>
<dbReference type="AlphaFoldDB" id="A0A0M3KHN4"/>
<dbReference type="PANTHER" id="PTHR11733:SF237">
    <property type="entry name" value="NEPRILYSIN-LIKE 4"/>
    <property type="match status" value="1"/>
</dbReference>
<feature type="domain" description="Peptidase M13 N-terminal" evidence="2">
    <location>
        <begin position="12"/>
        <end position="155"/>
    </location>
</feature>
<dbReference type="InterPro" id="IPR008753">
    <property type="entry name" value="Peptidase_M13_N"/>
</dbReference>
<dbReference type="PANTHER" id="PTHR11733">
    <property type="entry name" value="ZINC METALLOPROTEASE FAMILY M13 NEPRILYSIN-RELATED"/>
    <property type="match status" value="1"/>
</dbReference>
<evidence type="ECO:0000259" key="2">
    <source>
        <dbReference type="Pfam" id="PF05649"/>
    </source>
</evidence>
<dbReference type="GO" id="GO:0016485">
    <property type="term" value="P:protein processing"/>
    <property type="evidence" value="ECO:0007669"/>
    <property type="project" value="TreeGrafter"/>
</dbReference>
<dbReference type="EMBL" id="UYRR01038178">
    <property type="protein sequence ID" value="VDK72795.1"/>
    <property type="molecule type" value="Genomic_DNA"/>
</dbReference>
<dbReference type="InterPro" id="IPR000718">
    <property type="entry name" value="Peptidase_M13"/>
</dbReference>
<gene>
    <name evidence="3" type="ORF">ASIM_LOCUS19882</name>
</gene>
<accession>A0A0M3KHN4</accession>
<dbReference type="InterPro" id="IPR042089">
    <property type="entry name" value="Peptidase_M13_dom_2"/>
</dbReference>
<protein>
    <submittedName>
        <fullName evidence="5">Peptidase_M13_N domain-containing protein</fullName>
    </submittedName>
</protein>
<reference evidence="3 4" key="2">
    <citation type="submission" date="2018-11" db="EMBL/GenBank/DDBJ databases">
        <authorList>
            <consortium name="Pathogen Informatics"/>
        </authorList>
    </citation>
    <scope>NUCLEOTIDE SEQUENCE [LARGE SCALE GENOMIC DNA]</scope>
</reference>
<dbReference type="GO" id="GO:0004222">
    <property type="term" value="F:metalloendopeptidase activity"/>
    <property type="evidence" value="ECO:0007669"/>
    <property type="project" value="InterPro"/>
</dbReference>
<dbReference type="OrthoDB" id="6475849at2759"/>
<organism evidence="5">
    <name type="scientific">Anisakis simplex</name>
    <name type="common">Herring worm</name>
    <dbReference type="NCBI Taxonomy" id="6269"/>
    <lineage>
        <taxon>Eukaryota</taxon>
        <taxon>Metazoa</taxon>
        <taxon>Ecdysozoa</taxon>
        <taxon>Nematoda</taxon>
        <taxon>Chromadorea</taxon>
        <taxon>Rhabditida</taxon>
        <taxon>Spirurina</taxon>
        <taxon>Ascaridomorpha</taxon>
        <taxon>Ascaridoidea</taxon>
        <taxon>Anisakidae</taxon>
        <taxon>Anisakis</taxon>
        <taxon>Anisakis simplex complex</taxon>
    </lineage>
</organism>
<dbReference type="Pfam" id="PF05649">
    <property type="entry name" value="Peptidase_M13_N"/>
    <property type="match status" value="1"/>
</dbReference>
<reference evidence="5" key="1">
    <citation type="submission" date="2017-02" db="UniProtKB">
        <authorList>
            <consortium name="WormBaseParasite"/>
        </authorList>
    </citation>
    <scope>IDENTIFICATION</scope>
</reference>
<dbReference type="Gene3D" id="1.10.1380.10">
    <property type="entry name" value="Neutral endopeptidase , domain2"/>
    <property type="match status" value="1"/>
</dbReference>
<proteinExistence type="inferred from homology"/>
<keyword evidence="4" id="KW-1185">Reference proteome</keyword>
<sequence length="235" mass="27548">MMPDELHEYLDTNPDIIVNEVDYLKKVTNLLKTVDARILTNYIVWRYTSAWSLQLGSRYDDILQDFLRVLIGKEVKSPRWKDCSATASSHMGDAASALYARKYFNTKDKKAVLDMIKDLHDAFREMVSENDWMDEQTKKIAIEKSKAMQSLIGYPDFVLSDKKLDDYYKLVRRLDDVFWQLKLEQGDTYASMAQKTTKWAQNYWFRKLIEPVDRTEFEFSSSTVNAFYAPPKNAI</sequence>
<evidence type="ECO:0000256" key="1">
    <source>
        <dbReference type="ARBA" id="ARBA00007357"/>
    </source>
</evidence>
<dbReference type="Proteomes" id="UP000267096">
    <property type="component" value="Unassembled WGS sequence"/>
</dbReference>
<evidence type="ECO:0000313" key="3">
    <source>
        <dbReference type="EMBL" id="VDK72795.1"/>
    </source>
</evidence>
<dbReference type="InterPro" id="IPR024079">
    <property type="entry name" value="MetalloPept_cat_dom_sf"/>
</dbReference>
<dbReference type="PROSITE" id="PS51885">
    <property type="entry name" value="NEPRILYSIN"/>
    <property type="match status" value="1"/>
</dbReference>
<evidence type="ECO:0000313" key="4">
    <source>
        <dbReference type="Proteomes" id="UP000267096"/>
    </source>
</evidence>
<evidence type="ECO:0000313" key="5">
    <source>
        <dbReference type="WBParaSite" id="ASIM_0002049901-mRNA-1"/>
    </source>
</evidence>